<dbReference type="EMBL" id="LT634362">
    <property type="protein sequence ID" value="SFZ87189.1"/>
    <property type="molecule type" value="Genomic_DNA"/>
</dbReference>
<comment type="catalytic activity">
    <reaction evidence="4">
        <text>apo-[citrate lyase ACP] + 2'-(5''-triphospho-alpha-D-ribosyl)-3'-dephospho-CoA = holo-[citrate lyase ACP] + diphosphate</text>
        <dbReference type="Rhea" id="RHEA:16333"/>
        <dbReference type="Rhea" id="RHEA-COMP:10157"/>
        <dbReference type="Rhea" id="RHEA-COMP:10158"/>
        <dbReference type="ChEBI" id="CHEBI:29999"/>
        <dbReference type="ChEBI" id="CHEBI:33019"/>
        <dbReference type="ChEBI" id="CHEBI:61378"/>
        <dbReference type="ChEBI" id="CHEBI:82683"/>
        <dbReference type="EC" id="2.7.7.61"/>
    </reaction>
</comment>
<keyword evidence="2 5" id="KW-0808">Transferase</keyword>
<organism evidence="5">
    <name type="scientific">Loigolactobacillus rennini</name>
    <dbReference type="NCBI Taxonomy" id="238013"/>
    <lineage>
        <taxon>Bacteria</taxon>
        <taxon>Bacillati</taxon>
        <taxon>Bacillota</taxon>
        <taxon>Bacilli</taxon>
        <taxon>Lactobacillales</taxon>
        <taxon>Lactobacillaceae</taxon>
        <taxon>Loigolactobacillus</taxon>
    </lineage>
</organism>
<dbReference type="NCBIfam" id="NF002383">
    <property type="entry name" value="PRK01392.1"/>
    <property type="match status" value="1"/>
</dbReference>
<dbReference type="GO" id="GO:0050519">
    <property type="term" value="F:holo-citrate lyase synthase activity"/>
    <property type="evidence" value="ECO:0007669"/>
    <property type="project" value="UniProtKB-EC"/>
</dbReference>
<dbReference type="EC" id="2.7.7.61" evidence="1"/>
<evidence type="ECO:0000256" key="4">
    <source>
        <dbReference type="ARBA" id="ARBA00048574"/>
    </source>
</evidence>
<sequence>MWLIMSEQAVLNGPAITLMEMLAARDQRVARQKELLKTYPQTSLISVTLRIPGPVKTGTQIHGVFKQLLADLLTQFKTTLVFHEAQQLATGDLAFLVVKQPPRQLKQQLLRYEQQHRFCLLCDFDVVYLAAGQLQQVSRRELGIAPRHCLVCGGDAKVCSRTRKHGIKAVQQAVATIVQGGFS</sequence>
<dbReference type="GO" id="GO:0016829">
    <property type="term" value="F:lyase activity"/>
    <property type="evidence" value="ECO:0007669"/>
    <property type="project" value="UniProtKB-KW"/>
</dbReference>
<dbReference type="NCBIfam" id="TIGR03124">
    <property type="entry name" value="citrate_citX"/>
    <property type="match status" value="1"/>
</dbReference>
<accession>A0A1K2I4M2</accession>
<evidence type="ECO:0000256" key="1">
    <source>
        <dbReference type="ARBA" id="ARBA00012524"/>
    </source>
</evidence>
<name>A0A1K2I4M2_9LACO</name>
<keyword evidence="5" id="KW-0456">Lyase</keyword>
<evidence type="ECO:0000256" key="3">
    <source>
        <dbReference type="ARBA" id="ARBA00022695"/>
    </source>
</evidence>
<evidence type="ECO:0000256" key="2">
    <source>
        <dbReference type="ARBA" id="ARBA00022679"/>
    </source>
</evidence>
<gene>
    <name evidence="5" type="ORF">LREN565_0302</name>
</gene>
<protein>
    <recommendedName>
        <fullName evidence="1">citrate lyase holo-[acyl-carrier protein] synthase</fullName>
        <ecNumber evidence="1">2.7.7.61</ecNumber>
    </recommendedName>
</protein>
<evidence type="ECO:0000313" key="5">
    <source>
        <dbReference type="EMBL" id="SFZ87189.1"/>
    </source>
</evidence>
<dbReference type="InterPro" id="IPR005551">
    <property type="entry name" value="CitX"/>
</dbReference>
<dbReference type="Pfam" id="PF03802">
    <property type="entry name" value="CitX"/>
    <property type="match status" value="1"/>
</dbReference>
<keyword evidence="3" id="KW-0548">Nucleotidyltransferase</keyword>
<dbReference type="GO" id="GO:0051191">
    <property type="term" value="P:prosthetic group biosynthetic process"/>
    <property type="evidence" value="ECO:0007669"/>
    <property type="project" value="InterPro"/>
</dbReference>
<reference evidence="5" key="1">
    <citation type="submission" date="2016-11" db="EMBL/GenBank/DDBJ databases">
        <authorList>
            <person name="Jaros S."/>
            <person name="Januszkiewicz K."/>
            <person name="Wedrychowicz H."/>
        </authorList>
    </citation>
    <scope>NUCLEOTIDE SEQUENCE</scope>
    <source>
        <strain evidence="5">ACA-DC 565</strain>
    </source>
</reference>
<proteinExistence type="predicted"/>
<dbReference type="AlphaFoldDB" id="A0A1K2I4M2"/>